<sequence length="97" mass="10724">MMRMAAARKNWGTGILMVLPYFLLFACFSLYPILNGFRLSFFSWSLMGVSKFIGLSNYSELLEDEEFLTNVGHTFFFVVVSGAAADGVGTAGFAARE</sequence>
<evidence type="ECO:0000256" key="5">
    <source>
        <dbReference type="ARBA" id="ARBA00022989"/>
    </source>
</evidence>
<dbReference type="PANTHER" id="PTHR43227:SF8">
    <property type="entry name" value="DIACETYLCHITOBIOSE UPTAKE SYSTEM PERMEASE PROTEIN DASB"/>
    <property type="match status" value="1"/>
</dbReference>
<organism evidence="8 9">
    <name type="scientific">Paenibacillus hexagrammi</name>
    <dbReference type="NCBI Taxonomy" id="2908839"/>
    <lineage>
        <taxon>Bacteria</taxon>
        <taxon>Bacillati</taxon>
        <taxon>Bacillota</taxon>
        <taxon>Bacilli</taxon>
        <taxon>Bacillales</taxon>
        <taxon>Paenibacillaceae</taxon>
        <taxon>Paenibacillus</taxon>
    </lineage>
</organism>
<feature type="transmembrane region" description="Helical" evidence="7">
    <location>
        <begin position="12"/>
        <end position="34"/>
    </location>
</feature>
<dbReference type="SUPFAM" id="SSF161098">
    <property type="entry name" value="MetI-like"/>
    <property type="match status" value="1"/>
</dbReference>
<evidence type="ECO:0000256" key="1">
    <source>
        <dbReference type="ARBA" id="ARBA00004651"/>
    </source>
</evidence>
<keyword evidence="4 7" id="KW-0812">Transmembrane</keyword>
<keyword evidence="6 7" id="KW-0472">Membrane</keyword>
<keyword evidence="2" id="KW-0813">Transport</keyword>
<reference evidence="8 9" key="1">
    <citation type="journal article" date="2024" name="Int. J. Syst. Evol. Microbiol.">
        <title>Paenibacillus hexagrammi sp. nov., a novel bacterium isolated from the gut content of Hexagrammos agrammus.</title>
        <authorList>
            <person name="Jung H.K."/>
            <person name="Kim D.G."/>
            <person name="Zin H."/>
            <person name="Park J."/>
            <person name="Jung H."/>
            <person name="Kim Y.O."/>
            <person name="Kong H.J."/>
            <person name="Kim J.W."/>
            <person name="Kim Y.S."/>
        </authorList>
    </citation>
    <scope>NUCLEOTIDE SEQUENCE [LARGE SCALE GENOMIC DNA]</scope>
    <source>
        <strain evidence="8 9">YPD9-1</strain>
    </source>
</reference>
<evidence type="ECO:0000256" key="6">
    <source>
        <dbReference type="ARBA" id="ARBA00023136"/>
    </source>
</evidence>
<dbReference type="RefSeq" id="WP_235118870.1">
    <property type="nucleotide sequence ID" value="NZ_CP090978.1"/>
</dbReference>
<dbReference type="Gene3D" id="1.10.3720.10">
    <property type="entry name" value="MetI-like"/>
    <property type="match status" value="1"/>
</dbReference>
<dbReference type="Proteomes" id="UP001649230">
    <property type="component" value="Chromosome"/>
</dbReference>
<evidence type="ECO:0000313" key="8">
    <source>
        <dbReference type="EMBL" id="UJF32520.1"/>
    </source>
</evidence>
<dbReference type="EMBL" id="CP090978">
    <property type="protein sequence ID" value="UJF32520.1"/>
    <property type="molecule type" value="Genomic_DNA"/>
</dbReference>
<evidence type="ECO:0000256" key="3">
    <source>
        <dbReference type="ARBA" id="ARBA00022475"/>
    </source>
</evidence>
<protein>
    <recommendedName>
        <fullName evidence="10">Sugar ABC transporter permease</fullName>
    </recommendedName>
</protein>
<gene>
    <name evidence="8" type="ORF">L0M14_23030</name>
</gene>
<evidence type="ECO:0000256" key="2">
    <source>
        <dbReference type="ARBA" id="ARBA00022448"/>
    </source>
</evidence>
<accession>A0ABY3SGD7</accession>
<dbReference type="PROSITE" id="PS51257">
    <property type="entry name" value="PROKAR_LIPOPROTEIN"/>
    <property type="match status" value="1"/>
</dbReference>
<keyword evidence="5 7" id="KW-1133">Transmembrane helix</keyword>
<keyword evidence="9" id="KW-1185">Reference proteome</keyword>
<dbReference type="PANTHER" id="PTHR43227">
    <property type="entry name" value="BLL4140 PROTEIN"/>
    <property type="match status" value="1"/>
</dbReference>
<proteinExistence type="predicted"/>
<evidence type="ECO:0008006" key="10">
    <source>
        <dbReference type="Google" id="ProtNLM"/>
    </source>
</evidence>
<feature type="transmembrane region" description="Helical" evidence="7">
    <location>
        <begin position="75"/>
        <end position="95"/>
    </location>
</feature>
<keyword evidence="3" id="KW-1003">Cell membrane</keyword>
<evidence type="ECO:0000256" key="4">
    <source>
        <dbReference type="ARBA" id="ARBA00022692"/>
    </source>
</evidence>
<evidence type="ECO:0000256" key="7">
    <source>
        <dbReference type="SAM" id="Phobius"/>
    </source>
</evidence>
<dbReference type="InterPro" id="IPR035906">
    <property type="entry name" value="MetI-like_sf"/>
</dbReference>
<name>A0ABY3SGD7_9BACL</name>
<comment type="subcellular location">
    <subcellularLocation>
        <location evidence="1">Cell membrane</location>
        <topology evidence="1">Multi-pass membrane protein</topology>
    </subcellularLocation>
</comment>
<evidence type="ECO:0000313" key="9">
    <source>
        <dbReference type="Proteomes" id="UP001649230"/>
    </source>
</evidence>
<dbReference type="InterPro" id="IPR050809">
    <property type="entry name" value="UgpAE/MalFG_permease"/>
</dbReference>